<comment type="caution">
    <text evidence="1">The sequence shown here is derived from an EMBL/GenBank/DDBJ whole genome shotgun (WGS) entry which is preliminary data.</text>
</comment>
<keyword evidence="2" id="KW-1185">Reference proteome</keyword>
<sequence>MKTKRTVHIQSIDVNSVTFSSILSIGDTKKAHPTSRAIAVQQPSAVFNAHKEVTYADYPIFSRKPKWIQQSPSVQKNTFHHQPYIRTKNIFTIAVNGSSIFQLGSLQEVKADSRTKHIRKIRKHQNP</sequence>
<dbReference type="Pfam" id="PF10970">
    <property type="entry name" value="GerPE"/>
    <property type="match status" value="1"/>
</dbReference>
<evidence type="ECO:0000313" key="1">
    <source>
        <dbReference type="EMBL" id="MDY0407853.1"/>
    </source>
</evidence>
<dbReference type="EMBL" id="JAWDIQ010000001">
    <property type="protein sequence ID" value="MDY0407853.1"/>
    <property type="molecule type" value="Genomic_DNA"/>
</dbReference>
<name>A0ABU5CNB6_9BACI</name>
<gene>
    <name evidence="1" type="ORF">RWD45_03565</name>
</gene>
<reference evidence="1 2" key="1">
    <citation type="submission" date="2023-10" db="EMBL/GenBank/DDBJ databases">
        <title>Virgibacillus soli CC-YMP-6 genome.</title>
        <authorList>
            <person name="Miliotis G."/>
            <person name="Sengupta P."/>
            <person name="Hameed A."/>
            <person name="Chuvochina M."/>
            <person name="Mcdonagh F."/>
            <person name="Simpson A.C."/>
            <person name="Singh N.K."/>
            <person name="Rekha P.D."/>
            <person name="Raman K."/>
            <person name="Hugenholtz P."/>
            <person name="Venkateswaran K."/>
        </authorList>
    </citation>
    <scope>NUCLEOTIDE SEQUENCE [LARGE SCALE GENOMIC DNA]</scope>
    <source>
        <strain evidence="1 2">CC-YMP-6</strain>
    </source>
</reference>
<protein>
    <submittedName>
        <fullName evidence="1">Spore germination protein GerPE</fullName>
    </submittedName>
</protein>
<dbReference type="RefSeq" id="WP_320378634.1">
    <property type="nucleotide sequence ID" value="NZ_JAWDIQ010000001.1"/>
</dbReference>
<dbReference type="Proteomes" id="UP001275315">
    <property type="component" value="Unassembled WGS sequence"/>
</dbReference>
<proteinExistence type="predicted"/>
<accession>A0ABU5CNB6</accession>
<organism evidence="1 2">
    <name type="scientific">Paracerasibacillus soli</name>
    <dbReference type="NCBI Taxonomy" id="480284"/>
    <lineage>
        <taxon>Bacteria</taxon>
        <taxon>Bacillati</taxon>
        <taxon>Bacillota</taxon>
        <taxon>Bacilli</taxon>
        <taxon>Bacillales</taxon>
        <taxon>Bacillaceae</taxon>
        <taxon>Paracerasibacillus</taxon>
    </lineage>
</organism>
<dbReference type="InterPro" id="IPR024496">
    <property type="entry name" value="Spore_germ_GerPE"/>
</dbReference>
<evidence type="ECO:0000313" key="2">
    <source>
        <dbReference type="Proteomes" id="UP001275315"/>
    </source>
</evidence>